<dbReference type="InterPro" id="IPR036457">
    <property type="entry name" value="PPM-type-like_dom_sf"/>
</dbReference>
<feature type="region of interest" description="Disordered" evidence="1">
    <location>
        <begin position="272"/>
        <end position="339"/>
    </location>
</feature>
<dbReference type="AlphaFoldDB" id="A0A372NM36"/>
<proteinExistence type="predicted"/>
<evidence type="ECO:0000313" key="3">
    <source>
        <dbReference type="Proteomes" id="UP000264217"/>
    </source>
</evidence>
<protein>
    <recommendedName>
        <fullName evidence="4">Protein phosphatase 2C domain-containing protein</fullName>
    </recommendedName>
</protein>
<dbReference type="Proteomes" id="UP000264217">
    <property type="component" value="Unassembled WGS sequence"/>
</dbReference>
<sequence>MEVSVQGYITCKGAEMFADCADNYAVGTTLNKFAISDGVSKSFFPKIWSTILVQHYVNHDTSDVDRFVSECQQAWTSQIDEIISRPETKWFTRVEYNRKTPALATFVGLQFLIEERLWIASALGDSFLFFIPANYTDFKGDLVSLSSKSEPVIFDNFPDYLASVGSQHKGDPKYVRGAPLQNGTFYLMTDALADWFLTKGEDAIHLINVWEGQKDFERFVDLARRDRQLGDDDSAILIIKVSDAETADLNYSVNSLTKLDDLILAEKEEVNHLSAEQTDAEPPFADGNAEASERNPDVEIDPDAEKSGEVLEGQGPPVVQSDPVGEVSPPQLSEKKSFKGLGSILEKF</sequence>
<keyword evidence="3" id="KW-1185">Reference proteome</keyword>
<dbReference type="OrthoDB" id="5380902at2"/>
<gene>
    <name evidence="2" type="ORF">D0C36_23540</name>
</gene>
<evidence type="ECO:0000313" key="2">
    <source>
        <dbReference type="EMBL" id="RFZ90004.1"/>
    </source>
</evidence>
<evidence type="ECO:0000256" key="1">
    <source>
        <dbReference type="SAM" id="MobiDB-lite"/>
    </source>
</evidence>
<accession>A0A372NM36</accession>
<organism evidence="2 3">
    <name type="scientific">Mucilaginibacter conchicola</name>
    <dbReference type="NCBI Taxonomy" id="2303333"/>
    <lineage>
        <taxon>Bacteria</taxon>
        <taxon>Pseudomonadati</taxon>
        <taxon>Bacteroidota</taxon>
        <taxon>Sphingobacteriia</taxon>
        <taxon>Sphingobacteriales</taxon>
        <taxon>Sphingobacteriaceae</taxon>
        <taxon>Mucilaginibacter</taxon>
    </lineage>
</organism>
<dbReference type="RefSeq" id="WP_117394188.1">
    <property type="nucleotide sequence ID" value="NZ_QWDC01000006.1"/>
</dbReference>
<name>A0A372NM36_9SPHI</name>
<reference evidence="2 3" key="1">
    <citation type="submission" date="2018-08" db="EMBL/GenBank/DDBJ databases">
        <title>Mucilaginibacter sp. MYSH2.</title>
        <authorList>
            <person name="Seo T."/>
        </authorList>
    </citation>
    <scope>NUCLEOTIDE SEQUENCE [LARGE SCALE GENOMIC DNA]</scope>
    <source>
        <strain evidence="2 3">MYSH2</strain>
    </source>
</reference>
<evidence type="ECO:0008006" key="4">
    <source>
        <dbReference type="Google" id="ProtNLM"/>
    </source>
</evidence>
<dbReference type="SUPFAM" id="SSF81606">
    <property type="entry name" value="PP2C-like"/>
    <property type="match status" value="1"/>
</dbReference>
<dbReference type="EMBL" id="QWDC01000006">
    <property type="protein sequence ID" value="RFZ90004.1"/>
    <property type="molecule type" value="Genomic_DNA"/>
</dbReference>
<feature type="compositionally biased region" description="Basic and acidic residues" evidence="1">
    <location>
        <begin position="291"/>
        <end position="309"/>
    </location>
</feature>
<comment type="caution">
    <text evidence="2">The sequence shown here is derived from an EMBL/GenBank/DDBJ whole genome shotgun (WGS) entry which is preliminary data.</text>
</comment>